<gene>
    <name evidence="6" type="ORF">C8F04DRAFT_1401330</name>
</gene>
<dbReference type="PANTHER" id="PTHR10218">
    <property type="entry name" value="GTP-BINDING PROTEIN ALPHA SUBUNIT"/>
    <property type="match status" value="1"/>
</dbReference>
<dbReference type="GO" id="GO:0005737">
    <property type="term" value="C:cytoplasm"/>
    <property type="evidence" value="ECO:0007669"/>
    <property type="project" value="TreeGrafter"/>
</dbReference>
<keyword evidence="4" id="KW-0460">Magnesium</keyword>
<keyword evidence="4" id="KW-0479">Metal-binding</keyword>
<keyword evidence="1" id="KW-0547">Nucleotide-binding</keyword>
<feature type="compositionally biased region" description="Basic and acidic residues" evidence="5">
    <location>
        <begin position="210"/>
        <end position="223"/>
    </location>
</feature>
<feature type="region of interest" description="Disordered" evidence="5">
    <location>
        <begin position="205"/>
        <end position="244"/>
    </location>
</feature>
<keyword evidence="7" id="KW-1185">Reference proteome</keyword>
<dbReference type="GO" id="GO:0003924">
    <property type="term" value="F:GTPase activity"/>
    <property type="evidence" value="ECO:0007669"/>
    <property type="project" value="InterPro"/>
</dbReference>
<evidence type="ECO:0000256" key="3">
    <source>
        <dbReference type="ARBA" id="ARBA00023224"/>
    </source>
</evidence>
<evidence type="ECO:0000256" key="5">
    <source>
        <dbReference type="SAM" id="MobiDB-lite"/>
    </source>
</evidence>
<dbReference type="Proteomes" id="UP001218188">
    <property type="component" value="Unassembled WGS sequence"/>
</dbReference>
<dbReference type="AlphaFoldDB" id="A0AAD6WWV8"/>
<protein>
    <submittedName>
        <fullName evidence="6">Uncharacterized protein</fullName>
    </submittedName>
</protein>
<feature type="binding site" evidence="4">
    <location>
        <position position="139"/>
    </location>
    <ligand>
        <name>Mg(2+)</name>
        <dbReference type="ChEBI" id="CHEBI:18420"/>
    </ligand>
</feature>
<organism evidence="6 7">
    <name type="scientific">Mycena alexandri</name>
    <dbReference type="NCBI Taxonomy" id="1745969"/>
    <lineage>
        <taxon>Eukaryota</taxon>
        <taxon>Fungi</taxon>
        <taxon>Dikarya</taxon>
        <taxon>Basidiomycota</taxon>
        <taxon>Agaricomycotina</taxon>
        <taxon>Agaricomycetes</taxon>
        <taxon>Agaricomycetidae</taxon>
        <taxon>Agaricales</taxon>
        <taxon>Marasmiineae</taxon>
        <taxon>Mycenaceae</taxon>
        <taxon>Mycena</taxon>
    </lineage>
</organism>
<dbReference type="EMBL" id="JARJCM010000175">
    <property type="protein sequence ID" value="KAJ7024129.1"/>
    <property type="molecule type" value="Genomic_DNA"/>
</dbReference>
<dbReference type="GO" id="GO:0000750">
    <property type="term" value="P:pheromone-dependent signal transduction involved in conjugation with cellular fusion"/>
    <property type="evidence" value="ECO:0007669"/>
    <property type="project" value="TreeGrafter"/>
</dbReference>
<evidence type="ECO:0000313" key="6">
    <source>
        <dbReference type="EMBL" id="KAJ7024129.1"/>
    </source>
</evidence>
<comment type="caution">
    <text evidence="6">The sequence shown here is derived from an EMBL/GenBank/DDBJ whole genome shotgun (WGS) entry which is preliminary data.</text>
</comment>
<dbReference type="Pfam" id="PF00503">
    <property type="entry name" value="G-alpha"/>
    <property type="match status" value="1"/>
</dbReference>
<dbReference type="GO" id="GO:0005834">
    <property type="term" value="C:heterotrimeric G-protein complex"/>
    <property type="evidence" value="ECO:0007669"/>
    <property type="project" value="TreeGrafter"/>
</dbReference>
<dbReference type="InterPro" id="IPR027417">
    <property type="entry name" value="P-loop_NTPase"/>
</dbReference>
<evidence type="ECO:0000256" key="4">
    <source>
        <dbReference type="PIRSR" id="PIRSR601019-2"/>
    </source>
</evidence>
<evidence type="ECO:0000313" key="7">
    <source>
        <dbReference type="Proteomes" id="UP001218188"/>
    </source>
</evidence>
<reference evidence="6" key="1">
    <citation type="submission" date="2023-03" db="EMBL/GenBank/DDBJ databases">
        <title>Massive genome expansion in bonnet fungi (Mycena s.s.) driven by repeated elements and novel gene families across ecological guilds.</title>
        <authorList>
            <consortium name="Lawrence Berkeley National Laboratory"/>
            <person name="Harder C.B."/>
            <person name="Miyauchi S."/>
            <person name="Viragh M."/>
            <person name="Kuo A."/>
            <person name="Thoen E."/>
            <person name="Andreopoulos B."/>
            <person name="Lu D."/>
            <person name="Skrede I."/>
            <person name="Drula E."/>
            <person name="Henrissat B."/>
            <person name="Morin E."/>
            <person name="Kohler A."/>
            <person name="Barry K."/>
            <person name="LaButti K."/>
            <person name="Morin E."/>
            <person name="Salamov A."/>
            <person name="Lipzen A."/>
            <person name="Mereny Z."/>
            <person name="Hegedus B."/>
            <person name="Baldrian P."/>
            <person name="Stursova M."/>
            <person name="Weitz H."/>
            <person name="Taylor A."/>
            <person name="Grigoriev I.V."/>
            <person name="Nagy L.G."/>
            <person name="Martin F."/>
            <person name="Kauserud H."/>
        </authorList>
    </citation>
    <scope>NUCLEOTIDE SEQUENCE</scope>
    <source>
        <strain evidence="6">CBHHK200</strain>
    </source>
</reference>
<dbReference type="GO" id="GO:0005525">
    <property type="term" value="F:GTP binding"/>
    <property type="evidence" value="ECO:0007669"/>
    <property type="project" value="UniProtKB-KW"/>
</dbReference>
<name>A0AAD6WWV8_9AGAR</name>
<feature type="compositionally biased region" description="Basic and acidic residues" evidence="5">
    <location>
        <begin position="233"/>
        <end position="244"/>
    </location>
</feature>
<keyword evidence="2" id="KW-0342">GTP-binding</keyword>
<dbReference type="GO" id="GO:0001664">
    <property type="term" value="F:G protein-coupled receptor binding"/>
    <property type="evidence" value="ECO:0007669"/>
    <property type="project" value="TreeGrafter"/>
</dbReference>
<dbReference type="SUPFAM" id="SSF52540">
    <property type="entry name" value="P-loop containing nucleoside triphosphate hydrolases"/>
    <property type="match status" value="1"/>
</dbReference>
<dbReference type="GO" id="GO:0031683">
    <property type="term" value="F:G-protein beta/gamma-subunit complex binding"/>
    <property type="evidence" value="ECO:0007669"/>
    <property type="project" value="InterPro"/>
</dbReference>
<evidence type="ECO:0000256" key="2">
    <source>
        <dbReference type="ARBA" id="ARBA00023134"/>
    </source>
</evidence>
<dbReference type="GO" id="GO:0046872">
    <property type="term" value="F:metal ion binding"/>
    <property type="evidence" value="ECO:0007669"/>
    <property type="project" value="UniProtKB-KW"/>
</dbReference>
<sequence>MLDAPAVTVLALEATGGLGCRIVCVRRCDDGRFSYARGCGCTGERWTVCPPRVPMRRMRRMGPVSRPRAVRLSRPRAVHNLMYAPPCLVPGGDAWRHTPRMAVLLLVLVLCGTTFLPFPHFSPSPPVVLLLGSGDSGKSTILKQMRLIHKVPFSAQETESFRQLVFDNLTRGLKYLLDALPDMGLALPEAYADVDAAGYVRGWGPGGSGRKGEEGEGEGKAGEEAEAEAGEEGGEKEGEGEGVRGDEIAADVELIEHAEDLRDGEPFPARYFGVREIITRLFDLLCLFFLASSFELSL</sequence>
<dbReference type="InterPro" id="IPR001019">
    <property type="entry name" value="Gprotein_alpha_su"/>
</dbReference>
<dbReference type="PANTHER" id="PTHR10218:SF242">
    <property type="entry name" value="GUANINE NUCLEOTIDE-BINDING PROTEIN ALPHA-1 SUBUNIT"/>
    <property type="match status" value="1"/>
</dbReference>
<dbReference type="GO" id="GO:0007186">
    <property type="term" value="P:G protein-coupled receptor signaling pathway"/>
    <property type="evidence" value="ECO:0007669"/>
    <property type="project" value="InterPro"/>
</dbReference>
<evidence type="ECO:0000256" key="1">
    <source>
        <dbReference type="ARBA" id="ARBA00022741"/>
    </source>
</evidence>
<dbReference type="Gene3D" id="3.40.50.300">
    <property type="entry name" value="P-loop containing nucleotide triphosphate hydrolases"/>
    <property type="match status" value="1"/>
</dbReference>
<keyword evidence="3" id="KW-0807">Transducer</keyword>
<accession>A0AAD6WWV8</accession>
<proteinExistence type="predicted"/>